<organism evidence="4 5">
    <name type="scientific">Tepidicaulis marinus</name>
    <dbReference type="NCBI Taxonomy" id="1333998"/>
    <lineage>
        <taxon>Bacteria</taxon>
        <taxon>Pseudomonadati</taxon>
        <taxon>Pseudomonadota</taxon>
        <taxon>Alphaproteobacteria</taxon>
        <taxon>Hyphomicrobiales</taxon>
        <taxon>Parvibaculaceae</taxon>
        <taxon>Tepidicaulis</taxon>
    </lineage>
</organism>
<reference evidence="4 5" key="1">
    <citation type="submission" date="2014-07" db="EMBL/GenBank/DDBJ databases">
        <title>Tepidicaulis marinum gen. nov., sp. nov., a novel marine bacterium denitrifying nitrate to nitrous oxide strictly under microaerobic conditions.</title>
        <authorList>
            <person name="Takeuchi M."/>
            <person name="Yamagishi T."/>
            <person name="Kamagata Y."/>
            <person name="Oshima K."/>
            <person name="Hattori M."/>
            <person name="Katayama T."/>
            <person name="Hanada S."/>
            <person name="Tamaki H."/>
            <person name="Marumo K."/>
            <person name="Maeda H."/>
            <person name="Nedachi M."/>
            <person name="Iwasaki W."/>
            <person name="Suwa Y."/>
            <person name="Sakata S."/>
        </authorList>
    </citation>
    <scope>NUCLEOTIDE SEQUENCE [LARGE SCALE GENOMIC DNA]</scope>
    <source>
        <strain evidence="4 5">MA2</strain>
    </source>
</reference>
<evidence type="ECO:0000313" key="4">
    <source>
        <dbReference type="EMBL" id="GAK44344.1"/>
    </source>
</evidence>
<dbReference type="PROSITE" id="PS51371">
    <property type="entry name" value="CBS"/>
    <property type="match status" value="2"/>
</dbReference>
<comment type="caution">
    <text evidence="4">The sequence shown here is derived from an EMBL/GenBank/DDBJ whole genome shotgun (WGS) entry which is preliminary data.</text>
</comment>
<gene>
    <name evidence="4" type="ORF">M2A_0843</name>
</gene>
<protein>
    <submittedName>
        <fullName evidence="4">Signal transduction protein</fullName>
    </submittedName>
</protein>
<dbReference type="InterPro" id="IPR051257">
    <property type="entry name" value="Diverse_CBS-Domain"/>
</dbReference>
<dbReference type="InterPro" id="IPR000644">
    <property type="entry name" value="CBS_dom"/>
</dbReference>
<keyword evidence="1 2" id="KW-0129">CBS domain</keyword>
<dbReference type="AlphaFoldDB" id="A0A081B8H6"/>
<dbReference type="eggNOG" id="COG0517">
    <property type="taxonomic scope" value="Bacteria"/>
</dbReference>
<dbReference type="PANTHER" id="PTHR43080">
    <property type="entry name" value="CBS DOMAIN-CONTAINING PROTEIN CBSX3, MITOCHONDRIAL"/>
    <property type="match status" value="1"/>
</dbReference>
<accession>A0A081B8H6</accession>
<proteinExistence type="predicted"/>
<dbReference type="STRING" id="1333998.M2A_0843"/>
<feature type="domain" description="CBS" evidence="3">
    <location>
        <begin position="12"/>
        <end position="68"/>
    </location>
</feature>
<name>A0A081B8H6_9HYPH</name>
<evidence type="ECO:0000313" key="5">
    <source>
        <dbReference type="Proteomes" id="UP000028702"/>
    </source>
</evidence>
<dbReference type="InterPro" id="IPR046342">
    <property type="entry name" value="CBS_dom_sf"/>
</dbReference>
<feature type="domain" description="CBS" evidence="3">
    <location>
        <begin position="77"/>
        <end position="135"/>
    </location>
</feature>
<keyword evidence="5" id="KW-1185">Reference proteome</keyword>
<dbReference type="EMBL" id="BBIO01000003">
    <property type="protein sequence ID" value="GAK44344.1"/>
    <property type="molecule type" value="Genomic_DNA"/>
</dbReference>
<evidence type="ECO:0000256" key="1">
    <source>
        <dbReference type="ARBA" id="ARBA00023122"/>
    </source>
</evidence>
<dbReference type="CDD" id="cd04622">
    <property type="entry name" value="CBS_pair_HRP1_like"/>
    <property type="match status" value="1"/>
</dbReference>
<dbReference type="SMART" id="SM00116">
    <property type="entry name" value="CBS"/>
    <property type="match status" value="2"/>
</dbReference>
<dbReference type="SUPFAM" id="SSF54631">
    <property type="entry name" value="CBS-domain pair"/>
    <property type="match status" value="1"/>
</dbReference>
<evidence type="ECO:0000256" key="2">
    <source>
        <dbReference type="PROSITE-ProRule" id="PRU00703"/>
    </source>
</evidence>
<sequence>METKVKQVKEVMHKGAEWRSPDTPLSEIAKLMSEQDVGAIPIGENDKMIGMVTDRDMVCRGFSNGKDLSTLKARDVMSKGIFYCSEDEDIEEAVQMMQKNKIRRLPVIDGKKRLVGMLSIGDLSHAAPSKLTSDLVAAVADHHA</sequence>
<dbReference type="Pfam" id="PF00571">
    <property type="entry name" value="CBS"/>
    <property type="match status" value="2"/>
</dbReference>
<evidence type="ECO:0000259" key="3">
    <source>
        <dbReference type="PROSITE" id="PS51371"/>
    </source>
</evidence>
<dbReference type="PANTHER" id="PTHR43080:SF2">
    <property type="entry name" value="CBS DOMAIN-CONTAINING PROTEIN"/>
    <property type="match status" value="1"/>
</dbReference>
<dbReference type="Gene3D" id="3.10.580.10">
    <property type="entry name" value="CBS-domain"/>
    <property type="match status" value="1"/>
</dbReference>
<dbReference type="Proteomes" id="UP000028702">
    <property type="component" value="Unassembled WGS sequence"/>
</dbReference>